<feature type="transmembrane region" description="Helical" evidence="6">
    <location>
        <begin position="85"/>
        <end position="106"/>
    </location>
</feature>
<evidence type="ECO:0000313" key="7">
    <source>
        <dbReference type="EMBL" id="GFE49487.1"/>
    </source>
</evidence>
<dbReference type="PANTHER" id="PTHR30520:SF2">
    <property type="entry name" value="INNER MEMBRANE PROTEIN YFDC"/>
    <property type="match status" value="1"/>
</dbReference>
<comment type="subcellular location">
    <subcellularLocation>
        <location evidence="1">Membrane</location>
        <topology evidence="1">Multi-pass membrane protein</topology>
    </subcellularLocation>
</comment>
<feature type="region of interest" description="Disordered" evidence="5">
    <location>
        <begin position="28"/>
        <end position="50"/>
    </location>
</feature>
<dbReference type="InterPro" id="IPR023271">
    <property type="entry name" value="Aquaporin-like"/>
</dbReference>
<dbReference type="Proteomes" id="UP000436522">
    <property type="component" value="Unassembled WGS sequence"/>
</dbReference>
<keyword evidence="8" id="KW-1185">Reference proteome</keyword>
<name>A0A640VP12_9RHOB</name>
<protein>
    <submittedName>
        <fullName evidence="7">Formate dehydrogenase</fullName>
    </submittedName>
</protein>
<gene>
    <name evidence="7" type="primary">yfdC</name>
    <name evidence="7" type="ORF">So717_12400</name>
</gene>
<feature type="transmembrane region" description="Helical" evidence="6">
    <location>
        <begin position="163"/>
        <end position="186"/>
    </location>
</feature>
<feature type="transmembrane region" description="Helical" evidence="6">
    <location>
        <begin position="282"/>
        <end position="303"/>
    </location>
</feature>
<evidence type="ECO:0000256" key="3">
    <source>
        <dbReference type="ARBA" id="ARBA00022989"/>
    </source>
</evidence>
<dbReference type="PANTHER" id="PTHR30520">
    <property type="entry name" value="FORMATE TRANSPORTER-RELATED"/>
    <property type="match status" value="1"/>
</dbReference>
<feature type="transmembrane region" description="Helical" evidence="6">
    <location>
        <begin position="214"/>
        <end position="232"/>
    </location>
</feature>
<evidence type="ECO:0000256" key="4">
    <source>
        <dbReference type="ARBA" id="ARBA00023136"/>
    </source>
</evidence>
<dbReference type="GO" id="GO:0015499">
    <property type="term" value="F:formate transmembrane transporter activity"/>
    <property type="evidence" value="ECO:0007669"/>
    <property type="project" value="TreeGrafter"/>
</dbReference>
<dbReference type="InterPro" id="IPR000292">
    <property type="entry name" value="For/NO2_transpt"/>
</dbReference>
<keyword evidence="2 6" id="KW-0812">Transmembrane</keyword>
<proteinExistence type="predicted"/>
<dbReference type="Pfam" id="PF01226">
    <property type="entry name" value="Form_Nir_trans"/>
    <property type="match status" value="1"/>
</dbReference>
<keyword evidence="4 6" id="KW-0472">Membrane</keyword>
<evidence type="ECO:0000256" key="1">
    <source>
        <dbReference type="ARBA" id="ARBA00004141"/>
    </source>
</evidence>
<dbReference type="AlphaFoldDB" id="A0A640VP12"/>
<comment type="caution">
    <text evidence="7">The sequence shown here is derived from an EMBL/GenBank/DDBJ whole genome shotgun (WGS) entry which is preliminary data.</text>
</comment>
<sequence length="313" mass="33724">MGVKAGMALLEGSVFGTHSGAGVLGVKRARRQEHPTNNMRHDLEQDEEKQEEASVQEAIGLAPKLIYEVIRREGEEEMARPKRSLIWSGIAAGVMISLSVLGEAIFRTYLPDVPHSYLIENLGYSLGFLAVILGRMQLFTENTITTVLPVMVQRTWSSFGCMLRLWGIVLAANVVGAFAVAALFVFTPALPPDIMPAVIDLSHHATGMGAQASFWRGIPAGVIVALIVWMMPQAESSKFLLIMAFTWLIAAGDFTHIVAGSVEMAVLVWMGDLGAAQAVGGFFLPVLAGNIIGGTAIFTLMAWGQVRDELSAD</sequence>
<keyword evidence="3 6" id="KW-1133">Transmembrane helix</keyword>
<organism evidence="7 8">
    <name type="scientific">Roseobacter cerasinus</name>
    <dbReference type="NCBI Taxonomy" id="2602289"/>
    <lineage>
        <taxon>Bacteria</taxon>
        <taxon>Pseudomonadati</taxon>
        <taxon>Pseudomonadota</taxon>
        <taxon>Alphaproteobacteria</taxon>
        <taxon>Rhodobacterales</taxon>
        <taxon>Roseobacteraceae</taxon>
        <taxon>Roseobacter</taxon>
    </lineage>
</organism>
<dbReference type="GO" id="GO:0005886">
    <property type="term" value="C:plasma membrane"/>
    <property type="evidence" value="ECO:0007669"/>
    <property type="project" value="TreeGrafter"/>
</dbReference>
<reference evidence="7 8" key="1">
    <citation type="submission" date="2019-12" db="EMBL/GenBank/DDBJ databases">
        <title>Roseobacter cerasinus sp. nov., isolated from seawater around aquaculture.</title>
        <authorList>
            <person name="Muramatsu S."/>
            <person name="Takabe Y."/>
            <person name="Mori K."/>
            <person name="Takaichi S."/>
            <person name="Hanada S."/>
        </authorList>
    </citation>
    <scope>NUCLEOTIDE SEQUENCE [LARGE SCALE GENOMIC DNA]</scope>
    <source>
        <strain evidence="7 8">AI77</strain>
    </source>
</reference>
<evidence type="ECO:0000256" key="5">
    <source>
        <dbReference type="SAM" id="MobiDB-lite"/>
    </source>
</evidence>
<evidence type="ECO:0000313" key="8">
    <source>
        <dbReference type="Proteomes" id="UP000436522"/>
    </source>
</evidence>
<evidence type="ECO:0000256" key="6">
    <source>
        <dbReference type="SAM" id="Phobius"/>
    </source>
</evidence>
<accession>A0A640VP12</accession>
<dbReference type="Gene3D" id="1.20.1080.10">
    <property type="entry name" value="Glycerol uptake facilitator protein"/>
    <property type="match status" value="1"/>
</dbReference>
<feature type="transmembrane region" description="Helical" evidence="6">
    <location>
        <begin position="239"/>
        <end position="262"/>
    </location>
</feature>
<dbReference type="EMBL" id="BLIV01000002">
    <property type="protein sequence ID" value="GFE49487.1"/>
    <property type="molecule type" value="Genomic_DNA"/>
</dbReference>
<evidence type="ECO:0000256" key="2">
    <source>
        <dbReference type="ARBA" id="ARBA00022692"/>
    </source>
</evidence>